<name>H2BQA7_9PAPI</name>
<comment type="caution">
    <text evidence="16">Lacks conserved residue(s) required for the propagation of feature annotation.</text>
</comment>
<comment type="subunit">
    <text evidence="16">Forms homodimers. Interacts with ubiquitin-protein ligase UBE3A/E6-AP; this interaction stimulates UBE3A ubiquitin activity. Interacts with host BAK1.</text>
</comment>
<dbReference type="GO" id="GO:0008270">
    <property type="term" value="F:zinc ion binding"/>
    <property type="evidence" value="ECO:0007669"/>
    <property type="project" value="UniProtKB-KW"/>
</dbReference>
<dbReference type="GO" id="GO:0039648">
    <property type="term" value="P:symbiont-mediated perturbation of host ubiquitin-like protein modification"/>
    <property type="evidence" value="ECO:0007669"/>
    <property type="project" value="UniProtKB-UniRule"/>
</dbReference>
<sequence>MVVVNNHSLSQIPQPGTVYIIVRLSRIVFQMETSAFPTTLDGYCSHFEIPFFDLKLMCVFCKQYVKLTELASFFEKKLKLVWKDLICYACCESCLCLSAKYESENYLQCTCKVQDLHALLDRPLSEIIVRCYFCYDLLDLAAKYDLVARNYVACLVRGHWRAPCRKCIRKEFWL</sequence>
<dbReference type="InterPro" id="IPR038575">
    <property type="entry name" value="E6_sf"/>
</dbReference>
<dbReference type="HAMAP" id="MF_04006">
    <property type="entry name" value="HPV_E6"/>
    <property type="match status" value="1"/>
</dbReference>
<evidence type="ECO:0000256" key="13">
    <source>
        <dbReference type="ARBA" id="ARBA00023200"/>
    </source>
</evidence>
<evidence type="ECO:0000256" key="16">
    <source>
        <dbReference type="HAMAP-Rule" id="MF_04006"/>
    </source>
</evidence>
<dbReference type="Pfam" id="PF00518">
    <property type="entry name" value="E6"/>
    <property type="match status" value="1"/>
</dbReference>
<dbReference type="Gene3D" id="3.30.240.40">
    <property type="entry name" value="E6 early regulatory protein"/>
    <property type="match status" value="2"/>
</dbReference>
<keyword evidence="5 16" id="KW-1090">Inhibition of host innate immune response by virus</keyword>
<evidence type="ECO:0000313" key="19">
    <source>
        <dbReference type="Proteomes" id="UP000112287"/>
    </source>
</evidence>
<evidence type="ECO:0000256" key="9">
    <source>
        <dbReference type="ARBA" id="ARBA00023015"/>
    </source>
</evidence>
<evidence type="ECO:0000256" key="7">
    <source>
        <dbReference type="ARBA" id="ARBA00022771"/>
    </source>
</evidence>
<protein>
    <recommendedName>
        <fullName evidence="16 17">Protein E6</fullName>
    </recommendedName>
</protein>
<feature type="zinc finger region" evidence="16">
    <location>
        <begin position="131"/>
        <end position="167"/>
    </location>
</feature>
<organism evidence="18 19">
    <name type="scientific">Human papillomavirus</name>
    <dbReference type="NCBI Taxonomy" id="10566"/>
    <lineage>
        <taxon>Viruses</taxon>
        <taxon>Monodnaviria</taxon>
        <taxon>Shotokuvirae</taxon>
        <taxon>Cossaviricota</taxon>
        <taxon>Papovaviricetes</taxon>
        <taxon>Zurhausenvirales</taxon>
        <taxon>Papillomaviridae</taxon>
    </lineage>
</organism>
<keyword evidence="8 16" id="KW-0862">Zinc</keyword>
<dbReference type="GO" id="GO:0052150">
    <property type="term" value="P:symbiont-mediated perturbation of host apoptosis"/>
    <property type="evidence" value="ECO:0007669"/>
    <property type="project" value="UniProtKB-KW"/>
</dbReference>
<keyword evidence="10 16" id="KW-0238">DNA-binding</keyword>
<dbReference type="SUPFAM" id="SSF161229">
    <property type="entry name" value="E6 C-terminal domain-like"/>
    <property type="match status" value="2"/>
</dbReference>
<evidence type="ECO:0000256" key="4">
    <source>
        <dbReference type="ARBA" id="ARBA00022581"/>
    </source>
</evidence>
<comment type="subcellular location">
    <subcellularLocation>
        <location evidence="16 17">Host cytoplasm</location>
    </subcellularLocation>
    <subcellularLocation>
        <location evidence="16 17">Host nucleus</location>
    </subcellularLocation>
</comment>
<keyword evidence="3 16" id="KW-1048">Host nucleus</keyword>
<evidence type="ECO:0000256" key="1">
    <source>
        <dbReference type="ARBA" id="ARBA00006346"/>
    </source>
</evidence>
<evidence type="ECO:0000256" key="11">
    <source>
        <dbReference type="ARBA" id="ARBA00023159"/>
    </source>
</evidence>
<dbReference type="GO" id="GO:0006355">
    <property type="term" value="P:regulation of DNA-templated transcription"/>
    <property type="evidence" value="ECO:0007669"/>
    <property type="project" value="UniProtKB-UniRule"/>
</dbReference>
<dbReference type="GO" id="GO:0042025">
    <property type="term" value="C:host cell nucleus"/>
    <property type="evidence" value="ECO:0007669"/>
    <property type="project" value="UniProtKB-SubCell"/>
</dbReference>
<dbReference type="GO" id="GO:0039502">
    <property type="term" value="P:symbiont-mediated suppression of host type I interferon-mediated signaling pathway"/>
    <property type="evidence" value="ECO:0007669"/>
    <property type="project" value="UniProtKB-UniRule"/>
</dbReference>
<keyword evidence="9 16" id="KW-0805">Transcription regulation</keyword>
<dbReference type="GO" id="GO:0003677">
    <property type="term" value="F:DNA binding"/>
    <property type="evidence" value="ECO:0007669"/>
    <property type="project" value="UniProtKB-UniRule"/>
</dbReference>
<evidence type="ECO:0000256" key="15">
    <source>
        <dbReference type="ARBA" id="ARBA00023323"/>
    </source>
</evidence>
<proteinExistence type="inferred from homology"/>
<evidence type="ECO:0000313" key="18">
    <source>
        <dbReference type="EMBL" id="AEX31136.1"/>
    </source>
</evidence>
<evidence type="ECO:0000256" key="2">
    <source>
        <dbReference type="ARBA" id="ARBA00022518"/>
    </source>
</evidence>
<evidence type="ECO:0000256" key="17">
    <source>
        <dbReference type="RuleBase" id="RU363123"/>
    </source>
</evidence>
<keyword evidence="6 16" id="KW-0479">Metal-binding</keyword>
<dbReference type="InterPro" id="IPR001334">
    <property type="entry name" value="E6"/>
</dbReference>
<keyword evidence="14 16" id="KW-0899">Viral immunoevasion</keyword>
<dbReference type="GO" id="GO:0006351">
    <property type="term" value="P:DNA-templated transcription"/>
    <property type="evidence" value="ECO:0007669"/>
    <property type="project" value="UniProtKB-UniRule"/>
</dbReference>
<dbReference type="GO" id="GO:0030430">
    <property type="term" value="C:host cell cytoplasm"/>
    <property type="evidence" value="ECO:0007669"/>
    <property type="project" value="UniProtKB-SubCell"/>
</dbReference>
<keyword evidence="15 16" id="KW-1119">Modulation of host cell apoptosis by virus</keyword>
<evidence type="ECO:0000256" key="3">
    <source>
        <dbReference type="ARBA" id="ARBA00022562"/>
    </source>
</evidence>
<reference evidence="18 19" key="1">
    <citation type="submission" date="2011-04" db="EMBL/GenBank/DDBJ databases">
        <title>Nucleotide sequences and genomic organisation of nine novel human gammapapillomavirus.</title>
        <authorList>
            <person name="Sauvage V."/>
            <person name="Cheval J."/>
            <person name="Pariente K."/>
            <person name="Foulongne V."/>
            <person name="Eloit M."/>
        </authorList>
    </citation>
    <scope>NUCLEOTIDE SEQUENCE [LARGE SCALE GENOMIC DNA]</scope>
    <source>
        <strain evidence="18">915 F 06 002 KN3</strain>
    </source>
</reference>
<keyword evidence="11 16" id="KW-0010">Activator</keyword>
<gene>
    <name evidence="16 18" type="primary">E6</name>
</gene>
<comment type="function">
    <text evidence="16">Plays a major role in the induction and maintenance of cellular transformation. E6 associates with host UBE3A/E6-AP ubiquitin-protein ligase and modulates its activity. Protects host keratinocytes from apoptosis by mediating the degradation of host BAK1. May also inhibit host immune response.</text>
</comment>
<feature type="zinc finger region" evidence="16">
    <location>
        <begin position="58"/>
        <end position="94"/>
    </location>
</feature>
<dbReference type="Proteomes" id="UP000112287">
    <property type="component" value="Genome"/>
</dbReference>
<dbReference type="GO" id="GO:0052170">
    <property type="term" value="P:symbiont-mediated suppression of host innate immune response"/>
    <property type="evidence" value="ECO:0007669"/>
    <property type="project" value="UniProtKB-KW"/>
</dbReference>
<keyword evidence="4 16" id="KW-0945">Host-virus interaction</keyword>
<keyword evidence="2 16" id="KW-0244">Early protein</keyword>
<evidence type="ECO:0000256" key="14">
    <source>
        <dbReference type="ARBA" id="ARBA00023280"/>
    </source>
</evidence>
<accession>H2BQA7</accession>
<comment type="similarity">
    <text evidence="1 16 17">Belongs to the papillomaviridae E6 protein family.</text>
</comment>
<evidence type="ECO:0000256" key="6">
    <source>
        <dbReference type="ARBA" id="ARBA00022723"/>
    </source>
</evidence>
<evidence type="ECO:0000256" key="8">
    <source>
        <dbReference type="ARBA" id="ARBA00022833"/>
    </source>
</evidence>
<evidence type="ECO:0000256" key="10">
    <source>
        <dbReference type="ARBA" id="ARBA00023125"/>
    </source>
</evidence>
<evidence type="ECO:0000256" key="12">
    <source>
        <dbReference type="ARBA" id="ARBA00023163"/>
    </source>
</evidence>
<evidence type="ECO:0000256" key="5">
    <source>
        <dbReference type="ARBA" id="ARBA00022632"/>
    </source>
</evidence>
<keyword evidence="13 16" id="KW-1035">Host cytoplasm</keyword>
<keyword evidence="12 16" id="KW-0804">Transcription</keyword>
<dbReference type="EMBL" id="JF966374">
    <property type="protein sequence ID" value="AEX31136.1"/>
    <property type="molecule type" value="Genomic_DNA"/>
</dbReference>
<keyword evidence="7 16" id="KW-0863">Zinc-finger</keyword>